<reference evidence="2 3" key="1">
    <citation type="submission" date="2024-06" db="EMBL/GenBank/DDBJ databases">
        <title>Soil Sphingobacterium thalpophilum.</title>
        <authorList>
            <person name="Yang J."/>
            <person name="Li J."/>
        </authorList>
    </citation>
    <scope>NUCLEOTIDE SEQUENCE [LARGE SCALE GENOMIC DNA]</scope>
    <source>
        <strain evidence="2 3">22g91tb</strain>
    </source>
</reference>
<dbReference type="Pfam" id="PF13443">
    <property type="entry name" value="HTH_26"/>
    <property type="match status" value="1"/>
</dbReference>
<comment type="caution">
    <text evidence="2">The sequence shown here is derived from an EMBL/GenBank/DDBJ whole genome shotgun (WGS) entry which is preliminary data.</text>
</comment>
<evidence type="ECO:0000313" key="2">
    <source>
        <dbReference type="EMBL" id="MEZ0451048.1"/>
    </source>
</evidence>
<dbReference type="EMBL" id="JBEOQB010000001">
    <property type="protein sequence ID" value="MEZ0451048.1"/>
    <property type="molecule type" value="Genomic_DNA"/>
</dbReference>
<name>A0ABV4H980_9SPHI</name>
<dbReference type="SUPFAM" id="SSF47413">
    <property type="entry name" value="lambda repressor-like DNA-binding domains"/>
    <property type="match status" value="1"/>
</dbReference>
<dbReference type="Proteomes" id="UP001566204">
    <property type="component" value="Unassembled WGS sequence"/>
</dbReference>
<proteinExistence type="predicted"/>
<dbReference type="InterPro" id="IPR001387">
    <property type="entry name" value="Cro/C1-type_HTH"/>
</dbReference>
<gene>
    <name evidence="2" type="ORF">ABTW24_05525</name>
</gene>
<accession>A0ABV4H980</accession>
<dbReference type="RefSeq" id="WP_370481122.1">
    <property type="nucleotide sequence ID" value="NZ_JBEOQA010000001.1"/>
</dbReference>
<dbReference type="PROSITE" id="PS50943">
    <property type="entry name" value="HTH_CROC1"/>
    <property type="match status" value="1"/>
</dbReference>
<protein>
    <submittedName>
        <fullName evidence="2">Helix-turn-helix transcriptional regulator</fullName>
    </submittedName>
</protein>
<feature type="domain" description="HTH cro/C1-type" evidence="1">
    <location>
        <begin position="18"/>
        <end position="74"/>
    </location>
</feature>
<sequence length="80" mass="9179">MQKESIKTDIEQYVIDKVKEIRISKGISQATLAHMIELSVGFVGNVENPTHIAKWNINHLNRISKELDVPFKDFFPEKGI</sequence>
<dbReference type="CDD" id="cd00093">
    <property type="entry name" value="HTH_XRE"/>
    <property type="match status" value="1"/>
</dbReference>
<evidence type="ECO:0000259" key="1">
    <source>
        <dbReference type="PROSITE" id="PS50943"/>
    </source>
</evidence>
<dbReference type="InterPro" id="IPR010982">
    <property type="entry name" value="Lambda_DNA-bd_dom_sf"/>
</dbReference>
<dbReference type="SMART" id="SM00530">
    <property type="entry name" value="HTH_XRE"/>
    <property type="match status" value="1"/>
</dbReference>
<organism evidence="2 3">
    <name type="scientific">Sphingobacterium thalpophilum</name>
    <dbReference type="NCBI Taxonomy" id="259"/>
    <lineage>
        <taxon>Bacteria</taxon>
        <taxon>Pseudomonadati</taxon>
        <taxon>Bacteroidota</taxon>
        <taxon>Sphingobacteriia</taxon>
        <taxon>Sphingobacteriales</taxon>
        <taxon>Sphingobacteriaceae</taxon>
        <taxon>Sphingobacterium</taxon>
    </lineage>
</organism>
<dbReference type="Gene3D" id="1.10.260.40">
    <property type="entry name" value="lambda repressor-like DNA-binding domains"/>
    <property type="match status" value="1"/>
</dbReference>
<keyword evidence="3" id="KW-1185">Reference proteome</keyword>
<evidence type="ECO:0000313" key="3">
    <source>
        <dbReference type="Proteomes" id="UP001566204"/>
    </source>
</evidence>